<evidence type="ECO:0000313" key="4">
    <source>
        <dbReference type="Proteomes" id="UP001157418"/>
    </source>
</evidence>
<evidence type="ECO:0000256" key="1">
    <source>
        <dbReference type="SAM" id="MobiDB-lite"/>
    </source>
</evidence>
<dbReference type="AlphaFoldDB" id="A0AAU9NL94"/>
<dbReference type="PANTHER" id="PTHR34835">
    <property type="entry name" value="OS07G0283600 PROTEIN-RELATED"/>
    <property type="match status" value="1"/>
</dbReference>
<organism evidence="3 4">
    <name type="scientific">Lactuca virosa</name>
    <dbReference type="NCBI Taxonomy" id="75947"/>
    <lineage>
        <taxon>Eukaryota</taxon>
        <taxon>Viridiplantae</taxon>
        <taxon>Streptophyta</taxon>
        <taxon>Embryophyta</taxon>
        <taxon>Tracheophyta</taxon>
        <taxon>Spermatophyta</taxon>
        <taxon>Magnoliopsida</taxon>
        <taxon>eudicotyledons</taxon>
        <taxon>Gunneridae</taxon>
        <taxon>Pentapetalae</taxon>
        <taxon>asterids</taxon>
        <taxon>campanulids</taxon>
        <taxon>Asterales</taxon>
        <taxon>Asteraceae</taxon>
        <taxon>Cichorioideae</taxon>
        <taxon>Cichorieae</taxon>
        <taxon>Lactucinae</taxon>
        <taxon>Lactuca</taxon>
    </lineage>
</organism>
<reference evidence="3 4" key="1">
    <citation type="submission" date="2022-01" db="EMBL/GenBank/DDBJ databases">
        <authorList>
            <person name="Xiong W."/>
            <person name="Schranz E."/>
        </authorList>
    </citation>
    <scope>NUCLEOTIDE SEQUENCE [LARGE SCALE GENOMIC DNA]</scope>
</reference>
<feature type="region of interest" description="Disordered" evidence="1">
    <location>
        <begin position="661"/>
        <end position="706"/>
    </location>
</feature>
<sequence>MNFSTLRIRSSPNSMFKIIKKLIFEQKKCVKELGFKSLLKLEIDDLPSRLSYYVVHNFDYQKMILKVMNNEIKVDSQSVNEMLGIPIGEKEVDQLLYVDHVEFDGQYAARLRPAIKSWNSHKLSQREKREIEVGMFGTGKDYLSSLGNLFESINVKKSKMLMKLKEALLKYPSDEYLKEWKNILFDFVFVPKDFFEEDTMENLIDNFEHIDGQTVQHLLGREQSQHEQIDAEFDPDEFLVNKIDCNFKEGVDTIQESFAVDTLQTSSAVDTLQTSSVVDTIQKSCAVDTIQTSSAVDEIQTSSAVHTIETYSAVDTIQTSSAFVQEQYAKKLKFVYNKNRIVDVIVDVKSELTQEEFMICQWLFNLKGETSVIDSWSDLLNHIELQKNNQSSLNRVFCKTGVTKSTPTRKIGNDSSTHNISTQEGPTQLTANINSVVDTPTVVAPPPETGLPQTTAELEQIIADHLAIAMTNTGSANARNPIVEVEELEDRRVCTYKDFMNCKPKYFYGNEGVIGLTRWFERIELVFQISYRAEDSKVRFAAYTFMDAALTWWNDQVKSLGIIPANSLTWSELKTMLIEEYCPRDEVQNLENELWNLKMKGSDIKAYTTIFNDLSLLCPTLVTPEHVKVERYIWGLSPKIKGMVMSSRSTTFESAKNMAKRLTNNEVSQGNMEARVETPKSESNKKRKFPERKSNPPKKQETKKVYAATPAVTTTPAPQKNYTNNYPKCNVCHRNHLEIVTIAPSATRRDILKITVRKLRAQEEIEISIPGPATGKKGHVTTVGRKAISHETAQKGRIKVGTPEGELL</sequence>
<dbReference type="Pfam" id="PF19259">
    <property type="entry name" value="Ty3_capsid"/>
    <property type="match status" value="1"/>
</dbReference>
<dbReference type="EMBL" id="CAKMRJ010004445">
    <property type="protein sequence ID" value="CAH1438405.1"/>
    <property type="molecule type" value="Genomic_DNA"/>
</dbReference>
<proteinExistence type="predicted"/>
<dbReference type="PANTHER" id="PTHR34835:SF90">
    <property type="entry name" value="AMINOTRANSFERASE-LIKE PLANT MOBILE DOMAIN-CONTAINING PROTEIN"/>
    <property type="match status" value="1"/>
</dbReference>
<dbReference type="InterPro" id="IPR045358">
    <property type="entry name" value="Ty3_capsid"/>
</dbReference>
<feature type="domain" description="Ty3 transposon capsid-like protein" evidence="2">
    <location>
        <begin position="496"/>
        <end position="680"/>
    </location>
</feature>
<gene>
    <name evidence="3" type="ORF">LVIROSA_LOCUS24670</name>
</gene>
<protein>
    <recommendedName>
        <fullName evidence="2">Ty3 transposon capsid-like protein domain-containing protein</fullName>
    </recommendedName>
</protein>
<dbReference type="Proteomes" id="UP001157418">
    <property type="component" value="Unassembled WGS sequence"/>
</dbReference>
<evidence type="ECO:0000259" key="2">
    <source>
        <dbReference type="Pfam" id="PF19259"/>
    </source>
</evidence>
<accession>A0AAU9NL94</accession>
<name>A0AAU9NL94_9ASTR</name>
<keyword evidence="4" id="KW-1185">Reference proteome</keyword>
<feature type="compositionally biased region" description="Polar residues" evidence="1">
    <location>
        <begin position="662"/>
        <end position="671"/>
    </location>
</feature>
<evidence type="ECO:0000313" key="3">
    <source>
        <dbReference type="EMBL" id="CAH1438405.1"/>
    </source>
</evidence>
<feature type="compositionally biased region" description="Basic and acidic residues" evidence="1">
    <location>
        <begin position="674"/>
        <end position="684"/>
    </location>
</feature>
<comment type="caution">
    <text evidence="3">The sequence shown here is derived from an EMBL/GenBank/DDBJ whole genome shotgun (WGS) entry which is preliminary data.</text>
</comment>
<feature type="compositionally biased region" description="Basic and acidic residues" evidence="1">
    <location>
        <begin position="691"/>
        <end position="704"/>
    </location>
</feature>